<name>A0A109BKR0_HYPSL</name>
<evidence type="ECO:0000256" key="6">
    <source>
        <dbReference type="PROSITE-ProRule" id="PRU00339"/>
    </source>
</evidence>
<sequence>MTDSFQTIRSDRVRKLALGAVSASVALLIAGAAHAAGMADCRKSGSPDARIAACSKMIASSATSTPDRIEALRRRGSAHDARGSYRQAEADYTEALRLQPNSGAALIGRAEARLAMGEHAAAISDLTDAMRFEGATGGLHVARGYAWLLQGNADEAIADFTAAIGKQKDNASAYNNRGLAHRKKGDNASAIADYSAAIRLNPSFAQAYANRGYVYESQGDKLAATADLERALALDPELTGAAKGLKRLGGADAQVAERSKALVAHGKELAQKNCAWCHAIGRIGESPNPRAPRWIDMAGRHPILALREPLSRGIARPHDEMPKFELSEAEVDTIIAYINSLSP</sequence>
<dbReference type="Proteomes" id="UP000059074">
    <property type="component" value="Unassembled WGS sequence"/>
</dbReference>
<dbReference type="OrthoDB" id="7959456at2"/>
<reference evidence="10 11" key="1">
    <citation type="submission" date="2015-10" db="EMBL/GenBank/DDBJ databases">
        <title>Transcriptomic analysis of a linuron degrading triple-species bacterial consortium.</title>
        <authorList>
            <person name="Albers P."/>
        </authorList>
    </citation>
    <scope>NUCLEOTIDE SEQUENCE [LARGE SCALE GENOMIC DNA]</scope>
    <source>
        <strain evidence="10 11">WDL6</strain>
    </source>
</reference>
<organism evidence="10 11">
    <name type="scientific">Hyphomicrobium sulfonivorans</name>
    <dbReference type="NCBI Taxonomy" id="121290"/>
    <lineage>
        <taxon>Bacteria</taxon>
        <taxon>Pseudomonadati</taxon>
        <taxon>Pseudomonadota</taxon>
        <taxon>Alphaproteobacteria</taxon>
        <taxon>Hyphomicrobiales</taxon>
        <taxon>Hyphomicrobiaceae</taxon>
        <taxon>Hyphomicrobium</taxon>
    </lineage>
</organism>
<feature type="repeat" description="TPR" evidence="6">
    <location>
        <begin position="205"/>
        <end position="238"/>
    </location>
</feature>
<keyword evidence="1 7" id="KW-0349">Heme</keyword>
<dbReference type="GO" id="GO:0046813">
    <property type="term" value="P:receptor-mediated virion attachment to host cell"/>
    <property type="evidence" value="ECO:0007669"/>
    <property type="project" value="TreeGrafter"/>
</dbReference>
<dbReference type="PANTHER" id="PTHR44858">
    <property type="entry name" value="TETRATRICOPEPTIDE REPEAT PROTEIN 6"/>
    <property type="match status" value="1"/>
</dbReference>
<proteinExistence type="predicted"/>
<keyword evidence="11" id="KW-1185">Reference proteome</keyword>
<evidence type="ECO:0000313" key="10">
    <source>
        <dbReference type="EMBL" id="KWT70628.1"/>
    </source>
</evidence>
<dbReference type="EMBL" id="LMTR01000030">
    <property type="protein sequence ID" value="KWT70628.1"/>
    <property type="molecule type" value="Genomic_DNA"/>
</dbReference>
<evidence type="ECO:0000313" key="11">
    <source>
        <dbReference type="Proteomes" id="UP000059074"/>
    </source>
</evidence>
<dbReference type="GO" id="GO:0046872">
    <property type="term" value="F:metal ion binding"/>
    <property type="evidence" value="ECO:0007669"/>
    <property type="project" value="UniProtKB-KW"/>
</dbReference>
<accession>A0A109BKR0</accession>
<feature type="repeat" description="TPR" evidence="6">
    <location>
        <begin position="69"/>
        <end position="102"/>
    </location>
</feature>
<evidence type="ECO:0000256" key="2">
    <source>
        <dbReference type="ARBA" id="ARBA00022723"/>
    </source>
</evidence>
<dbReference type="InterPro" id="IPR036909">
    <property type="entry name" value="Cyt_c-like_dom_sf"/>
</dbReference>
<dbReference type="SUPFAM" id="SSF48452">
    <property type="entry name" value="TPR-like"/>
    <property type="match status" value="1"/>
</dbReference>
<dbReference type="PANTHER" id="PTHR44858:SF1">
    <property type="entry name" value="UDP-N-ACETYLGLUCOSAMINE--PEPTIDE N-ACETYLGLUCOSAMINYLTRANSFERASE SPINDLY-RELATED"/>
    <property type="match status" value="1"/>
</dbReference>
<keyword evidence="2 7" id="KW-0479">Metal-binding</keyword>
<dbReference type="RefSeq" id="WP_157066608.1">
    <property type="nucleotide sequence ID" value="NZ_LMTR01000030.1"/>
</dbReference>
<evidence type="ECO:0000256" key="3">
    <source>
        <dbReference type="ARBA" id="ARBA00022737"/>
    </source>
</evidence>
<dbReference type="GO" id="GO:0020037">
    <property type="term" value="F:heme binding"/>
    <property type="evidence" value="ECO:0007669"/>
    <property type="project" value="InterPro"/>
</dbReference>
<keyword evidence="3" id="KW-0677">Repeat</keyword>
<dbReference type="PATRIC" id="fig|121290.4.peg.1721"/>
<feature type="chain" id="PRO_5007132663" description="Cytochrome c domain-containing protein" evidence="8">
    <location>
        <begin position="36"/>
        <end position="343"/>
    </location>
</feature>
<keyword evidence="4 6" id="KW-0802">TPR repeat</keyword>
<gene>
    <name evidence="10" type="ORF">APY04_0908</name>
</gene>
<dbReference type="SUPFAM" id="SSF46626">
    <property type="entry name" value="Cytochrome c"/>
    <property type="match status" value="1"/>
</dbReference>
<dbReference type="Pfam" id="PF00034">
    <property type="entry name" value="Cytochrom_C"/>
    <property type="match status" value="1"/>
</dbReference>
<dbReference type="AlphaFoldDB" id="A0A109BKR0"/>
<dbReference type="Gene3D" id="1.10.760.10">
    <property type="entry name" value="Cytochrome c-like domain"/>
    <property type="match status" value="1"/>
</dbReference>
<dbReference type="InterPro" id="IPR009056">
    <property type="entry name" value="Cyt_c-like_dom"/>
</dbReference>
<dbReference type="GO" id="GO:0009055">
    <property type="term" value="F:electron transfer activity"/>
    <property type="evidence" value="ECO:0007669"/>
    <property type="project" value="InterPro"/>
</dbReference>
<dbReference type="Pfam" id="PF13414">
    <property type="entry name" value="TPR_11"/>
    <property type="match status" value="1"/>
</dbReference>
<dbReference type="GO" id="GO:0009279">
    <property type="term" value="C:cell outer membrane"/>
    <property type="evidence" value="ECO:0007669"/>
    <property type="project" value="TreeGrafter"/>
</dbReference>
<evidence type="ECO:0000259" key="9">
    <source>
        <dbReference type="PROSITE" id="PS51007"/>
    </source>
</evidence>
<dbReference type="InterPro" id="IPR011990">
    <property type="entry name" value="TPR-like_helical_dom_sf"/>
</dbReference>
<dbReference type="PROSITE" id="PS51007">
    <property type="entry name" value="CYTC"/>
    <property type="match status" value="1"/>
</dbReference>
<dbReference type="PROSITE" id="PS50005">
    <property type="entry name" value="TPR"/>
    <property type="match status" value="3"/>
</dbReference>
<comment type="caution">
    <text evidence="10">The sequence shown here is derived from an EMBL/GenBank/DDBJ whole genome shotgun (WGS) entry which is preliminary data.</text>
</comment>
<protein>
    <recommendedName>
        <fullName evidence="9">Cytochrome c domain-containing protein</fullName>
    </recommendedName>
</protein>
<dbReference type="InterPro" id="IPR019734">
    <property type="entry name" value="TPR_rpt"/>
</dbReference>
<evidence type="ECO:0000256" key="4">
    <source>
        <dbReference type="ARBA" id="ARBA00022803"/>
    </source>
</evidence>
<dbReference type="Pfam" id="PF13432">
    <property type="entry name" value="TPR_16"/>
    <property type="match status" value="1"/>
</dbReference>
<dbReference type="Gene3D" id="1.25.40.10">
    <property type="entry name" value="Tetratricopeptide repeat domain"/>
    <property type="match status" value="2"/>
</dbReference>
<feature type="domain" description="Cytochrome c" evidence="9">
    <location>
        <begin position="261"/>
        <end position="342"/>
    </location>
</feature>
<keyword evidence="8" id="KW-0732">Signal</keyword>
<evidence type="ECO:0000256" key="1">
    <source>
        <dbReference type="ARBA" id="ARBA00022617"/>
    </source>
</evidence>
<evidence type="ECO:0000256" key="7">
    <source>
        <dbReference type="PROSITE-ProRule" id="PRU00433"/>
    </source>
</evidence>
<feature type="repeat" description="TPR" evidence="6">
    <location>
        <begin position="171"/>
        <end position="204"/>
    </location>
</feature>
<dbReference type="SMART" id="SM00028">
    <property type="entry name" value="TPR"/>
    <property type="match status" value="5"/>
</dbReference>
<keyword evidence="5 7" id="KW-0408">Iron</keyword>
<evidence type="ECO:0000256" key="8">
    <source>
        <dbReference type="SAM" id="SignalP"/>
    </source>
</evidence>
<feature type="signal peptide" evidence="8">
    <location>
        <begin position="1"/>
        <end position="35"/>
    </location>
</feature>
<dbReference type="InterPro" id="IPR050498">
    <property type="entry name" value="Ycf3"/>
</dbReference>
<dbReference type="PROSITE" id="PS50293">
    <property type="entry name" value="TPR_REGION"/>
    <property type="match status" value="1"/>
</dbReference>
<dbReference type="STRING" id="121290.APY04_0908"/>
<evidence type="ECO:0000256" key="5">
    <source>
        <dbReference type="ARBA" id="ARBA00023004"/>
    </source>
</evidence>